<name>A0A1Q9R5K8_PSEPU</name>
<protein>
    <recommendedName>
        <fullName evidence="4">Short chain dehydrogenase</fullName>
    </recommendedName>
</protein>
<keyword evidence="1" id="KW-0472">Membrane</keyword>
<dbReference type="EMBL" id="MKZO01000020">
    <property type="protein sequence ID" value="OLS62648.1"/>
    <property type="molecule type" value="Genomic_DNA"/>
</dbReference>
<dbReference type="AlphaFoldDB" id="A0A1Q9R5K8"/>
<accession>A0A1Q9R5K8</accession>
<proteinExistence type="predicted"/>
<feature type="transmembrane region" description="Helical" evidence="1">
    <location>
        <begin position="118"/>
        <end position="136"/>
    </location>
</feature>
<evidence type="ECO:0000256" key="1">
    <source>
        <dbReference type="SAM" id="Phobius"/>
    </source>
</evidence>
<sequence length="141" mass="15360">MIDPATGMKAGERYQVESIERAHQFPGFFLDGKYYLGPELLTAVGWLEGTRFIYDSLDPTGEPVFPDRIAGEIHDLSLALVDGAVLPVTLVEASAFVEPEDGWEPVQRAPRAVNKTPGLVMAAAMVLIGGLALATLKRRRH</sequence>
<organism evidence="2 3">
    <name type="scientific">Pseudomonas putida</name>
    <name type="common">Arthrobacter siderocapsulatus</name>
    <dbReference type="NCBI Taxonomy" id="303"/>
    <lineage>
        <taxon>Bacteria</taxon>
        <taxon>Pseudomonadati</taxon>
        <taxon>Pseudomonadota</taxon>
        <taxon>Gammaproteobacteria</taxon>
        <taxon>Pseudomonadales</taxon>
        <taxon>Pseudomonadaceae</taxon>
        <taxon>Pseudomonas</taxon>
    </lineage>
</organism>
<keyword evidence="1" id="KW-0812">Transmembrane</keyword>
<gene>
    <name evidence="2" type="ORF">PSEMO_24100</name>
</gene>
<comment type="caution">
    <text evidence="2">The sequence shown here is derived from an EMBL/GenBank/DDBJ whole genome shotgun (WGS) entry which is preliminary data.</text>
</comment>
<evidence type="ECO:0008006" key="4">
    <source>
        <dbReference type="Google" id="ProtNLM"/>
    </source>
</evidence>
<dbReference type="OrthoDB" id="9781689at2"/>
<reference evidence="2 3" key="1">
    <citation type="submission" date="2016-10" db="EMBL/GenBank/DDBJ databases">
        <title>Genome Sequence of Pseudomonas putida GM4FR.</title>
        <authorList>
            <person name="Poehlein A."/>
            <person name="Wemheuer F."/>
            <person name="Hollensteiner J."/>
            <person name="Wemheuer B."/>
        </authorList>
    </citation>
    <scope>NUCLEOTIDE SEQUENCE [LARGE SCALE GENOMIC DNA]</scope>
    <source>
        <strain evidence="2 3">GM4FR</strain>
    </source>
</reference>
<keyword evidence="1" id="KW-1133">Transmembrane helix</keyword>
<evidence type="ECO:0000313" key="2">
    <source>
        <dbReference type="EMBL" id="OLS62648.1"/>
    </source>
</evidence>
<evidence type="ECO:0000313" key="3">
    <source>
        <dbReference type="Proteomes" id="UP000186736"/>
    </source>
</evidence>
<dbReference type="Proteomes" id="UP000186736">
    <property type="component" value="Unassembled WGS sequence"/>
</dbReference>